<dbReference type="EMBL" id="BEXD01002768">
    <property type="protein sequence ID" value="GBB99325.1"/>
    <property type="molecule type" value="Genomic_DNA"/>
</dbReference>
<proteinExistence type="predicted"/>
<evidence type="ECO:0000313" key="3">
    <source>
        <dbReference type="Proteomes" id="UP000247702"/>
    </source>
</evidence>
<keyword evidence="1" id="KW-1133">Transmembrane helix</keyword>
<evidence type="ECO:0000313" key="2">
    <source>
        <dbReference type="EMBL" id="GBB99325.1"/>
    </source>
</evidence>
<organism evidence="2 3">
    <name type="scientific">Rhizophagus clarus</name>
    <dbReference type="NCBI Taxonomy" id="94130"/>
    <lineage>
        <taxon>Eukaryota</taxon>
        <taxon>Fungi</taxon>
        <taxon>Fungi incertae sedis</taxon>
        <taxon>Mucoromycota</taxon>
        <taxon>Glomeromycotina</taxon>
        <taxon>Glomeromycetes</taxon>
        <taxon>Glomerales</taxon>
        <taxon>Glomeraceae</taxon>
        <taxon>Rhizophagus</taxon>
    </lineage>
</organism>
<name>A0A2Z6RAE4_9GLOM</name>
<comment type="caution">
    <text evidence="2">The sequence shown here is derived from an EMBL/GenBank/DDBJ whole genome shotgun (WGS) entry which is preliminary data.</text>
</comment>
<feature type="transmembrane region" description="Helical" evidence="1">
    <location>
        <begin position="86"/>
        <end position="108"/>
    </location>
</feature>
<gene>
    <name evidence="2" type="ORF">RclHR1_03490007</name>
</gene>
<keyword evidence="1" id="KW-0472">Membrane</keyword>
<dbReference type="Proteomes" id="UP000247702">
    <property type="component" value="Unassembled WGS sequence"/>
</dbReference>
<sequence>MLQFSVQRAIYASLLNPLKDLINMKIRKEIRPNKSLNSVKKNILPPIVRYDKLEITSKTTNEDFNTQMVTSTPSPLVTGRYSTAQMIPIIICLVAMFFLILLAMIFAFHYKRKFNEKDENDKSKNLTKRANGVRDIISESNSMNDDIDIESKRSSGSSFLAIEVMTNTLSNIIKQQGGKIKVADPNKSTTNDLVKVKSLELLEVENHHHHHRDTSKSSKRVNSFINIANNIFGKSSP</sequence>
<accession>A0A2Z6RAE4</accession>
<keyword evidence="1" id="KW-0812">Transmembrane</keyword>
<reference evidence="2 3" key="1">
    <citation type="submission" date="2017-11" db="EMBL/GenBank/DDBJ databases">
        <title>The genome of Rhizophagus clarus HR1 reveals common genetic basis of auxotrophy among arbuscular mycorrhizal fungi.</title>
        <authorList>
            <person name="Kobayashi Y."/>
        </authorList>
    </citation>
    <scope>NUCLEOTIDE SEQUENCE [LARGE SCALE GENOMIC DNA]</scope>
    <source>
        <strain evidence="2 3">HR1</strain>
    </source>
</reference>
<keyword evidence="3" id="KW-1185">Reference proteome</keyword>
<protein>
    <submittedName>
        <fullName evidence="2">Uncharacterized protein</fullName>
    </submittedName>
</protein>
<dbReference type="AlphaFoldDB" id="A0A2Z6RAE4"/>
<evidence type="ECO:0000256" key="1">
    <source>
        <dbReference type="SAM" id="Phobius"/>
    </source>
</evidence>